<evidence type="ECO:0000313" key="1">
    <source>
        <dbReference type="EMBL" id="CBI41519.1"/>
    </source>
</evidence>
<name>A0A9P1JEL1_BACAS</name>
<evidence type="ECO:0000313" key="2">
    <source>
        <dbReference type="Proteomes" id="UP000006562"/>
    </source>
</evidence>
<accession>A0A9P1JEL1</accession>
<sequence length="56" mass="6547">MLPFVVFFTVLGIQSIQRGKRGAGGAPIFKIYQCEKMLVFFDRFLYSKNTLWKNKI</sequence>
<reference evidence="2" key="2">
    <citation type="journal article" date="2011" name="J. Biotechnol.">
        <title>Genome sequence of B. amyloliquefaciens type strain DSM7(T) reveals differences to plant-associated B. amyloliquefaciens FZB42.</title>
        <authorList>
            <person name="Ruckert C."/>
            <person name="Blom J."/>
            <person name="Chen X."/>
            <person name="Reva O."/>
            <person name="Borriss R."/>
        </authorList>
    </citation>
    <scope>NUCLEOTIDE SEQUENCE [LARGE SCALE GENOMIC DNA]</scope>
    <source>
        <strain evidence="2">DSM 7</strain>
    </source>
</reference>
<reference evidence="1 2" key="1">
    <citation type="journal article" date="2011" name="Int. J. Syst. Evol. Microbiol.">
        <title>Relationship of Bacillus amyloliquefaciens clades associated with strains DSM 7T and FZB42T: a proposal for Bacillus amyloliquefaciens subsp. amyloliquefaciens subsp. nov. and Bacillus amyloliquefaciens subsp. plantarum subsp. nov. based on complete genome sequence comparisons.</title>
        <authorList>
            <person name="Borriss R."/>
            <person name="Chen X.H."/>
            <person name="Rueckert C."/>
            <person name="Blom J."/>
            <person name="Becker A."/>
            <person name="Baumgarth B."/>
            <person name="Fan B."/>
            <person name="Pukall R."/>
            <person name="Schumann P."/>
            <person name="Sproer C."/>
            <person name="Junge H."/>
            <person name="Vater J."/>
            <person name="Puhler A."/>
            <person name="Klenk H.P."/>
        </authorList>
    </citation>
    <scope>NUCLEOTIDE SEQUENCE [LARGE SCALE GENOMIC DNA]</scope>
    <source>
        <strain evidence="2">DSM 7</strain>
    </source>
</reference>
<keyword evidence="2" id="KW-1185">Reference proteome</keyword>
<dbReference type="EMBL" id="FN597644">
    <property type="protein sequence ID" value="CBI41519.1"/>
    <property type="molecule type" value="Genomic_DNA"/>
</dbReference>
<gene>
    <name evidence="1" type="ordered locus">BAMF_0393</name>
</gene>
<organism evidence="1 2">
    <name type="scientific">Bacillus amyloliquefaciens (strain ATCC 23350 / DSM 7 / BCRC 11601 / CCUG 28519 / NBRC 15535 / NRRL B-14393 / F)</name>
    <dbReference type="NCBI Taxonomy" id="692420"/>
    <lineage>
        <taxon>Bacteria</taxon>
        <taxon>Bacillati</taxon>
        <taxon>Bacillota</taxon>
        <taxon>Bacilli</taxon>
        <taxon>Bacillales</taxon>
        <taxon>Bacillaceae</taxon>
        <taxon>Bacillus</taxon>
        <taxon>Bacillus amyloliquefaciens group</taxon>
    </lineage>
</organism>
<dbReference type="AlphaFoldDB" id="A0A9P1JEL1"/>
<dbReference type="Proteomes" id="UP000006562">
    <property type="component" value="Chromosome"/>
</dbReference>
<proteinExistence type="predicted"/>
<dbReference type="KEGG" id="bao:BAMF_0393"/>
<protein>
    <submittedName>
        <fullName evidence="1">Uncharacterized protein</fullName>
    </submittedName>
</protein>